<evidence type="ECO:0000313" key="5">
    <source>
        <dbReference type="Proteomes" id="UP000095284"/>
    </source>
</evidence>
<dbReference type="InterPro" id="IPR013763">
    <property type="entry name" value="Cyclin-like_dom"/>
</dbReference>
<feature type="region of interest" description="Disordered" evidence="2">
    <location>
        <begin position="270"/>
        <end position="289"/>
    </location>
</feature>
<dbReference type="AlphaFoldDB" id="A0A1I7RZA1"/>
<evidence type="ECO:0000256" key="1">
    <source>
        <dbReference type="RuleBase" id="RU000383"/>
    </source>
</evidence>
<feature type="compositionally biased region" description="Polar residues" evidence="2">
    <location>
        <begin position="273"/>
        <end position="289"/>
    </location>
</feature>
<dbReference type="InterPro" id="IPR006671">
    <property type="entry name" value="Cyclin_N"/>
</dbReference>
<proteinExistence type="inferred from homology"/>
<evidence type="ECO:0000313" key="7">
    <source>
        <dbReference type="WBParaSite" id="BXY_0607100.1"/>
    </source>
</evidence>
<name>A0A1I7RZA1_BURXY</name>
<reference evidence="4" key="2">
    <citation type="submission" date="2020-09" db="EMBL/GenBank/DDBJ databases">
        <authorList>
            <person name="Kikuchi T."/>
        </authorList>
    </citation>
    <scope>NUCLEOTIDE SEQUENCE</scope>
    <source>
        <strain evidence="4">Ka4C1</strain>
    </source>
</reference>
<dbReference type="SMR" id="A0A1I7RZA1"/>
<comment type="similarity">
    <text evidence="1">Belongs to the cyclin family.</text>
</comment>
<dbReference type="Proteomes" id="UP000659654">
    <property type="component" value="Unassembled WGS sequence"/>
</dbReference>
<dbReference type="Proteomes" id="UP000095284">
    <property type="component" value="Unplaced"/>
</dbReference>
<dbReference type="eggNOG" id="KOG0655">
    <property type="taxonomic scope" value="Eukaryota"/>
</dbReference>
<dbReference type="Proteomes" id="UP000582659">
    <property type="component" value="Unassembled WGS sequence"/>
</dbReference>
<organism evidence="5 7">
    <name type="scientific">Bursaphelenchus xylophilus</name>
    <name type="common">Pinewood nematode worm</name>
    <name type="synonym">Aphelenchoides xylophilus</name>
    <dbReference type="NCBI Taxonomy" id="6326"/>
    <lineage>
        <taxon>Eukaryota</taxon>
        <taxon>Metazoa</taxon>
        <taxon>Ecdysozoa</taxon>
        <taxon>Nematoda</taxon>
        <taxon>Chromadorea</taxon>
        <taxon>Rhabditida</taxon>
        <taxon>Tylenchina</taxon>
        <taxon>Tylenchomorpha</taxon>
        <taxon>Aphelenchoidea</taxon>
        <taxon>Aphelenchoididae</taxon>
        <taxon>Bursaphelenchus</taxon>
    </lineage>
</organism>
<dbReference type="Gene3D" id="1.10.472.10">
    <property type="entry name" value="Cyclin-like"/>
    <property type="match status" value="2"/>
</dbReference>
<dbReference type="WBParaSite" id="BXY_0607100.1">
    <property type="protein sequence ID" value="BXY_0607100.1"/>
    <property type="gene ID" value="BXY_0607100"/>
</dbReference>
<dbReference type="EMBL" id="CAJFDI010000003">
    <property type="protein sequence ID" value="CAD5220495.1"/>
    <property type="molecule type" value="Genomic_DNA"/>
</dbReference>
<keyword evidence="1" id="KW-0195">Cyclin</keyword>
<accession>A0A1I7RZA1</accession>
<gene>
    <name evidence="4" type="ORF">BXYJ_LOCUS6207</name>
</gene>
<dbReference type="Pfam" id="PF00134">
    <property type="entry name" value="Cyclin_N"/>
    <property type="match status" value="1"/>
</dbReference>
<dbReference type="OrthoDB" id="5590282at2759"/>
<keyword evidence="6" id="KW-1185">Reference proteome</keyword>
<dbReference type="SMART" id="SM00385">
    <property type="entry name" value="CYCLIN"/>
    <property type="match status" value="1"/>
</dbReference>
<evidence type="ECO:0000256" key="2">
    <source>
        <dbReference type="SAM" id="MobiDB-lite"/>
    </source>
</evidence>
<dbReference type="InterPro" id="IPR039361">
    <property type="entry name" value="Cyclin"/>
</dbReference>
<evidence type="ECO:0000259" key="3">
    <source>
        <dbReference type="SMART" id="SM00385"/>
    </source>
</evidence>
<reference evidence="7" key="1">
    <citation type="submission" date="2016-11" db="UniProtKB">
        <authorList>
            <consortium name="WormBaseParasite"/>
        </authorList>
    </citation>
    <scope>IDENTIFICATION</scope>
</reference>
<feature type="region of interest" description="Disordered" evidence="2">
    <location>
        <begin position="453"/>
        <end position="472"/>
    </location>
</feature>
<dbReference type="InterPro" id="IPR036915">
    <property type="entry name" value="Cyclin-like_sf"/>
</dbReference>
<dbReference type="SUPFAM" id="SSF47954">
    <property type="entry name" value="Cyclin-like"/>
    <property type="match status" value="2"/>
</dbReference>
<protein>
    <submittedName>
        <fullName evidence="4">(pine wood nematode) hypothetical protein</fullName>
    </submittedName>
    <submittedName>
        <fullName evidence="7">CYCLIN domain-containing protein</fullName>
    </submittedName>
</protein>
<dbReference type="PANTHER" id="PTHR10177">
    <property type="entry name" value="CYCLINS"/>
    <property type="match status" value="1"/>
</dbReference>
<evidence type="ECO:0000313" key="6">
    <source>
        <dbReference type="Proteomes" id="UP000659654"/>
    </source>
</evidence>
<evidence type="ECO:0000313" key="4">
    <source>
        <dbReference type="EMBL" id="CAD5220495.1"/>
    </source>
</evidence>
<feature type="region of interest" description="Disordered" evidence="2">
    <location>
        <begin position="53"/>
        <end position="72"/>
    </location>
</feature>
<feature type="domain" description="Cyclin-like" evidence="3">
    <location>
        <begin position="142"/>
        <end position="235"/>
    </location>
</feature>
<dbReference type="EMBL" id="CAJFCV020000003">
    <property type="protein sequence ID" value="CAG9106689.1"/>
    <property type="molecule type" value="Genomic_DNA"/>
</dbReference>
<sequence>MRKAHDAAEPQYSPIKRIRVPLADVKPIIKKNARNLDDSGFSDCSISKYKVHSTPEHMQWPSPGADNSRAPAKRSYRASLSPQKPIVLPLALHGMNQFGSPTKLWESLCESADEKKTPQYARDYHVIDNDPSLQDIRITIYENILKLCSQLNLHRETFHLAMDLVDRYITRSTFKENLLERCGLIGMASLHIAGKVEEFRTPSPKLMLHFCRENNSLWQYFTGEQILKMEEELLSRLDYHCTPMTAIQWLAFFLQLIAIEEEICAPRPKRRSLSPNGASSSQHFTQDSGFSDLSTSPLVDKFDNHFEVHKTKTRQFAVPVFMRHEFIKLAEVLDISLIDKEWLHYSYRQLAAAVIFTSFEDVKMTEEITGFSSLQIQSTLNFIQPYYQTLIPQFYNTSIMAPNEQHISHKPKIQVFNSSSPSKKEYYDKHNIQPPHDNALDVMEVVEITRKAASHENNGNNNKKNLFGKATTPRKILSPLKMN</sequence>